<keyword evidence="3" id="KW-0732">Signal</keyword>
<proteinExistence type="predicted"/>
<dbReference type="Pfam" id="PF10222">
    <property type="entry name" value="DUF2152"/>
    <property type="match status" value="1"/>
</dbReference>
<dbReference type="EMBL" id="CCAG010008136">
    <property type="status" value="NOT_ANNOTATED_CDS"/>
    <property type="molecule type" value="Genomic_DNA"/>
</dbReference>
<keyword evidence="2 7" id="KW-0812">Transmembrane</keyword>
<reference evidence="8" key="1">
    <citation type="submission" date="2020-05" db="UniProtKB">
        <authorList>
            <consortium name="EnsemblMetazoa"/>
        </authorList>
    </citation>
    <scope>IDENTIFICATION</scope>
    <source>
        <strain evidence="8">Yale</strain>
    </source>
</reference>
<dbReference type="Proteomes" id="UP000092444">
    <property type="component" value="Unassembled WGS sequence"/>
</dbReference>
<evidence type="ECO:0000256" key="4">
    <source>
        <dbReference type="ARBA" id="ARBA00022989"/>
    </source>
</evidence>
<sequence>MLRFAKNKFDTVEVIRKLFVSYRRLFALLLGTCVFFYLLPPVFRYLFMKTTEKKDPLMQCMDDRLTPFFLQNFEFDANIRHVPVLTGERNIIPYIGNGYIGLEIVHDASVNIKYGRAMQLPTQFFPVISVLQTTETGREATVVEYLTGIVWRFQCFSNIFVSYSYYAHRTLPSILMQELRFTNTRNNMEEVELILPRINFASVSSRSLTIGNYNNFNEFEIKTGTIVPKPEETSNVIVLTVIKPKISRTIQLKKRGSVKLDVPIAVHYSKPINKDKQQIGPVVEETEQKAITAITKLMQSKEVSFSAAVQKLRQSHINVWSDLWATGFTISTSKAENTLNGDRINATMYAVLSQTRSYEFEEYVTAAAPSKQDIDKALTYAEGCYDSYHTLQADNLWLPMDSLAELNNLVSSWMLTLEKQGCHNLIRAGSSGVIQAMVLSFGSFRFSNQHLECNIHPKYLHRDFHFRRLNYGNHTHVNVTITVTDDNKAVINVALDRSDRSYYACDGGCVDEPVLLTQSRRQFPVKLTEPLTAILYITEDKQHIIELHKALHVKEVGEGLSLQHIYFTFYILFTQTYISAPAHEQHVIALHKHGHQLGGLPTLFWVSVCAIIIVFHIFLCKLIIKEYCEPTDKLRYRYNKP</sequence>
<evidence type="ECO:0000256" key="2">
    <source>
        <dbReference type="ARBA" id="ARBA00022692"/>
    </source>
</evidence>
<evidence type="ECO:0000256" key="6">
    <source>
        <dbReference type="ARBA" id="ARBA00023180"/>
    </source>
</evidence>
<comment type="subcellular location">
    <subcellularLocation>
        <location evidence="1">Membrane</location>
        <topology evidence="1">Single-pass type I membrane protein</topology>
    </subcellularLocation>
</comment>
<evidence type="ECO:0000256" key="5">
    <source>
        <dbReference type="ARBA" id="ARBA00023136"/>
    </source>
</evidence>
<keyword evidence="9" id="KW-1185">Reference proteome</keyword>
<dbReference type="PANTHER" id="PTHR31386:SF2">
    <property type="entry name" value="SIMILAR TO RIKEN CDNA 2510039O18"/>
    <property type="match status" value="1"/>
</dbReference>
<feature type="transmembrane region" description="Helical" evidence="7">
    <location>
        <begin position="25"/>
        <end position="47"/>
    </location>
</feature>
<dbReference type="PhylomeDB" id="A0A1B0FN44"/>
<dbReference type="GO" id="GO:0016020">
    <property type="term" value="C:membrane"/>
    <property type="evidence" value="ECO:0007669"/>
    <property type="project" value="UniProtKB-SubCell"/>
</dbReference>
<accession>A0A1B0FN44</accession>
<evidence type="ECO:0000256" key="7">
    <source>
        <dbReference type="SAM" id="Phobius"/>
    </source>
</evidence>
<name>A0A1B0FN44_GLOMM</name>
<evidence type="ECO:0000313" key="9">
    <source>
        <dbReference type="Proteomes" id="UP000092444"/>
    </source>
</evidence>
<dbReference type="InterPro" id="IPR018795">
    <property type="entry name" value="K2013-like"/>
</dbReference>
<dbReference type="STRING" id="37546.A0A1B0FN44"/>
<protein>
    <submittedName>
        <fullName evidence="8">Uncharacterized protein</fullName>
    </submittedName>
</protein>
<evidence type="ECO:0000313" key="8">
    <source>
        <dbReference type="EnsemblMetazoa" id="GMOY005311-PA"/>
    </source>
</evidence>
<keyword evidence="5 7" id="KW-0472">Membrane</keyword>
<dbReference type="VEuPathDB" id="VectorBase:GMOY005311"/>
<dbReference type="PANTHER" id="PTHR31386">
    <property type="entry name" value="UNCHARACTERIZED PROTEIN KIAA2013"/>
    <property type="match status" value="1"/>
</dbReference>
<evidence type="ECO:0000256" key="1">
    <source>
        <dbReference type="ARBA" id="ARBA00004479"/>
    </source>
</evidence>
<dbReference type="AlphaFoldDB" id="A0A1B0FN44"/>
<feature type="transmembrane region" description="Helical" evidence="7">
    <location>
        <begin position="603"/>
        <end position="624"/>
    </location>
</feature>
<dbReference type="EnsemblMetazoa" id="GMOY005311-RA">
    <property type="protein sequence ID" value="GMOY005311-PA"/>
    <property type="gene ID" value="GMOY005311"/>
</dbReference>
<evidence type="ECO:0000256" key="3">
    <source>
        <dbReference type="ARBA" id="ARBA00022729"/>
    </source>
</evidence>
<organism evidence="8 9">
    <name type="scientific">Glossina morsitans morsitans</name>
    <name type="common">Savannah tsetse fly</name>
    <dbReference type="NCBI Taxonomy" id="37546"/>
    <lineage>
        <taxon>Eukaryota</taxon>
        <taxon>Metazoa</taxon>
        <taxon>Ecdysozoa</taxon>
        <taxon>Arthropoda</taxon>
        <taxon>Hexapoda</taxon>
        <taxon>Insecta</taxon>
        <taxon>Pterygota</taxon>
        <taxon>Neoptera</taxon>
        <taxon>Endopterygota</taxon>
        <taxon>Diptera</taxon>
        <taxon>Brachycera</taxon>
        <taxon>Muscomorpha</taxon>
        <taxon>Hippoboscoidea</taxon>
        <taxon>Glossinidae</taxon>
        <taxon>Glossina</taxon>
    </lineage>
</organism>
<keyword evidence="6" id="KW-0325">Glycoprotein</keyword>
<keyword evidence="4 7" id="KW-1133">Transmembrane helix</keyword>